<dbReference type="EMBL" id="QPKV01000017">
    <property type="protein sequence ID" value="RDC54145.1"/>
    <property type="molecule type" value="Genomic_DNA"/>
</dbReference>
<protein>
    <submittedName>
        <fullName evidence="1">Uncharacterized protein</fullName>
    </submittedName>
</protein>
<organism evidence="1 2">
    <name type="scientific">Pedobacter chinensis</name>
    <dbReference type="NCBI Taxonomy" id="2282421"/>
    <lineage>
        <taxon>Bacteria</taxon>
        <taxon>Pseudomonadati</taxon>
        <taxon>Bacteroidota</taxon>
        <taxon>Sphingobacteriia</taxon>
        <taxon>Sphingobacteriales</taxon>
        <taxon>Sphingobacteriaceae</taxon>
        <taxon>Pedobacter</taxon>
    </lineage>
</organism>
<gene>
    <name evidence="1" type="ORF">DU508_23215</name>
</gene>
<dbReference type="AlphaFoldDB" id="A0A369PS84"/>
<reference evidence="1 2" key="1">
    <citation type="submission" date="2018-07" db="EMBL/GenBank/DDBJ databases">
        <title>Pedobacter sp. nov., isolated from soil.</title>
        <authorList>
            <person name="Zhou L.Y."/>
            <person name="Du Z.J."/>
        </authorList>
    </citation>
    <scope>NUCLEOTIDE SEQUENCE [LARGE SCALE GENOMIC DNA]</scope>
    <source>
        <strain evidence="1 2">JDX94</strain>
    </source>
</reference>
<proteinExistence type="predicted"/>
<dbReference type="Proteomes" id="UP000253961">
    <property type="component" value="Unassembled WGS sequence"/>
</dbReference>
<sequence length="110" mass="12980">MHITVYTNDAKKLVTTIKEYINNGTLKTWSVHIDSKNHFIFYHSTKSEQWENSLYVKPFGNKLNTEIYFKLTEDDGIPIECDSTYGYLLGRFVEILIVHLSNLYERIEIK</sequence>
<keyword evidence="2" id="KW-1185">Reference proteome</keyword>
<name>A0A369PS84_9SPHI</name>
<comment type="caution">
    <text evidence="1">The sequence shown here is derived from an EMBL/GenBank/DDBJ whole genome shotgun (WGS) entry which is preliminary data.</text>
</comment>
<evidence type="ECO:0000313" key="1">
    <source>
        <dbReference type="EMBL" id="RDC54145.1"/>
    </source>
</evidence>
<accession>A0A369PS84</accession>
<evidence type="ECO:0000313" key="2">
    <source>
        <dbReference type="Proteomes" id="UP000253961"/>
    </source>
</evidence>